<protein>
    <submittedName>
        <fullName evidence="2">Uncharacterized protein</fullName>
    </submittedName>
</protein>
<accession>A0A816ERX9</accession>
<dbReference type="EMBL" id="CAJOBJ010203303">
    <property type="protein sequence ID" value="CAF4989478.1"/>
    <property type="molecule type" value="Genomic_DNA"/>
</dbReference>
<dbReference type="AlphaFoldDB" id="A0A816ERX9"/>
<feature type="non-terminal residue" evidence="2">
    <location>
        <position position="1"/>
    </location>
</feature>
<evidence type="ECO:0000313" key="4">
    <source>
        <dbReference type="Proteomes" id="UP000663834"/>
    </source>
</evidence>
<comment type="caution">
    <text evidence="2">The sequence shown here is derived from an EMBL/GenBank/DDBJ whole genome shotgun (WGS) entry which is preliminary data.</text>
</comment>
<proteinExistence type="predicted"/>
<organism evidence="2 4">
    <name type="scientific">Rotaria magnacalcarata</name>
    <dbReference type="NCBI Taxonomy" id="392030"/>
    <lineage>
        <taxon>Eukaryota</taxon>
        <taxon>Metazoa</taxon>
        <taxon>Spiralia</taxon>
        <taxon>Gnathifera</taxon>
        <taxon>Rotifera</taxon>
        <taxon>Eurotatoria</taxon>
        <taxon>Bdelloidea</taxon>
        <taxon>Philodinida</taxon>
        <taxon>Philodinidae</taxon>
        <taxon>Rotaria</taxon>
    </lineage>
</organism>
<evidence type="ECO:0000313" key="3">
    <source>
        <dbReference type="EMBL" id="CAF4989478.1"/>
    </source>
</evidence>
<dbReference type="EMBL" id="CAJNOW010016954">
    <property type="protein sequence ID" value="CAF1653539.1"/>
    <property type="molecule type" value="Genomic_DNA"/>
</dbReference>
<sequence length="143" mass="16475">MDRYIKEFRQVVDESSAWRRETEQALDTSTASGIFESLPEIDDRTKKIELALDTSWNNWWSGDEGGSQAGCGEQTWGDSAGRGKVCREQHGGLQRTTDCERETHYGFRRRVCGCTVAPKVPWHQKEEITRDHQSPARKDWKRS</sequence>
<gene>
    <name evidence="3" type="ORF">GIL414_LOCUS56540</name>
    <name evidence="2" type="ORF">KQP761_LOCUS30455</name>
</gene>
<feature type="region of interest" description="Disordered" evidence="1">
    <location>
        <begin position="123"/>
        <end position="143"/>
    </location>
</feature>
<evidence type="ECO:0000256" key="1">
    <source>
        <dbReference type="SAM" id="MobiDB-lite"/>
    </source>
</evidence>
<dbReference type="Proteomes" id="UP000663834">
    <property type="component" value="Unassembled WGS sequence"/>
</dbReference>
<name>A0A816ERX9_9BILA</name>
<evidence type="ECO:0000313" key="2">
    <source>
        <dbReference type="EMBL" id="CAF1653539.1"/>
    </source>
</evidence>
<reference evidence="2" key="1">
    <citation type="submission" date="2021-02" db="EMBL/GenBank/DDBJ databases">
        <authorList>
            <person name="Nowell W R."/>
        </authorList>
    </citation>
    <scope>NUCLEOTIDE SEQUENCE</scope>
</reference>
<dbReference type="Proteomes" id="UP000681720">
    <property type="component" value="Unassembled WGS sequence"/>
</dbReference>